<protein>
    <recommendedName>
        <fullName evidence="9">Phosphopantetheine adenylyltransferase</fullName>
        <ecNumber evidence="9">2.7.7.3</ecNumber>
    </recommendedName>
    <alternativeName>
        <fullName evidence="9">Dephospho-CoA pyrophosphorylase</fullName>
    </alternativeName>
    <alternativeName>
        <fullName evidence="9">Pantetheine-phosphate adenylyltransferase</fullName>
        <shortName evidence="9">PPAT</shortName>
    </alternativeName>
</protein>
<keyword evidence="4 9" id="KW-0547">Nucleotide-binding</keyword>
<keyword evidence="7 9" id="KW-0173">Coenzyme A biosynthesis</keyword>
<dbReference type="Pfam" id="PF01467">
    <property type="entry name" value="CTP_transf_like"/>
    <property type="match status" value="1"/>
</dbReference>
<evidence type="ECO:0000313" key="12">
    <source>
        <dbReference type="EMBL" id="QWY78714.1"/>
    </source>
</evidence>
<keyword evidence="13" id="KW-1185">Reference proteome</keyword>
<proteinExistence type="inferred from homology"/>
<evidence type="ECO:0000256" key="5">
    <source>
        <dbReference type="ARBA" id="ARBA00022840"/>
    </source>
</evidence>
<dbReference type="SUPFAM" id="SSF52374">
    <property type="entry name" value="Nucleotidylyl transferase"/>
    <property type="match status" value="1"/>
</dbReference>
<dbReference type="GO" id="GO:0005524">
    <property type="term" value="F:ATP binding"/>
    <property type="evidence" value="ECO:0007669"/>
    <property type="project" value="UniProtKB-KW"/>
</dbReference>
<feature type="binding site" evidence="9">
    <location>
        <position position="14"/>
    </location>
    <ligand>
        <name>substrate</name>
    </ligand>
</feature>
<feature type="domain" description="Cytidyltransferase-like" evidence="10">
    <location>
        <begin position="10"/>
        <end position="138"/>
    </location>
</feature>
<evidence type="ECO:0000313" key="11">
    <source>
        <dbReference type="EMBL" id="KXW59422.1"/>
    </source>
</evidence>
<dbReference type="GO" id="GO:0004595">
    <property type="term" value="F:pantetheine-phosphate adenylyltransferase activity"/>
    <property type="evidence" value="ECO:0007669"/>
    <property type="project" value="UniProtKB-UniRule"/>
</dbReference>
<comment type="subcellular location">
    <subcellularLocation>
        <location evidence="9">Cytoplasm</location>
    </subcellularLocation>
</comment>
<keyword evidence="1 9" id="KW-0963">Cytoplasm</keyword>
<dbReference type="Proteomes" id="UP000683551">
    <property type="component" value="Chromosome"/>
</dbReference>
<feature type="binding site" evidence="9">
    <location>
        <position position="22"/>
    </location>
    <ligand>
        <name>ATP</name>
        <dbReference type="ChEBI" id="CHEBI:30616"/>
    </ligand>
</feature>
<dbReference type="OrthoDB" id="9806661at2"/>
<evidence type="ECO:0000256" key="2">
    <source>
        <dbReference type="ARBA" id="ARBA00022679"/>
    </source>
</evidence>
<dbReference type="GO" id="GO:0005737">
    <property type="term" value="C:cytoplasm"/>
    <property type="evidence" value="ECO:0007669"/>
    <property type="project" value="UniProtKB-SubCell"/>
</dbReference>
<dbReference type="InterPro" id="IPR004821">
    <property type="entry name" value="Cyt_trans-like"/>
</dbReference>
<dbReference type="NCBIfam" id="TIGR01510">
    <property type="entry name" value="coaD_prev_kdtB"/>
    <property type="match status" value="1"/>
</dbReference>
<comment type="similarity">
    <text evidence="9">Belongs to the bacterial CoaD family.</text>
</comment>
<accession>A0A859A9F8</accession>
<feature type="binding site" evidence="9">
    <location>
        <position position="103"/>
    </location>
    <ligand>
        <name>ATP</name>
        <dbReference type="ChEBI" id="CHEBI:30616"/>
    </ligand>
</feature>
<dbReference type="RefSeq" id="WP_031595634.1">
    <property type="nucleotide sequence ID" value="NZ_CP053675.1"/>
</dbReference>
<keyword evidence="5 9" id="KW-0067">ATP-binding</keyword>
<dbReference type="InterPro" id="IPR001980">
    <property type="entry name" value="PPAT"/>
</dbReference>
<keyword evidence="6 9" id="KW-0460">Magnesium</keyword>
<dbReference type="EC" id="2.7.7.3" evidence="9"/>
<evidence type="ECO:0000256" key="8">
    <source>
        <dbReference type="ARBA" id="ARBA00029346"/>
    </source>
</evidence>
<name>A0A859A9F8_9PROT</name>
<dbReference type="InterPro" id="IPR014729">
    <property type="entry name" value="Rossmann-like_a/b/a_fold"/>
</dbReference>
<evidence type="ECO:0000256" key="3">
    <source>
        <dbReference type="ARBA" id="ARBA00022695"/>
    </source>
</evidence>
<dbReference type="PANTHER" id="PTHR21342:SF1">
    <property type="entry name" value="PHOSPHOPANTETHEINE ADENYLYLTRANSFERASE"/>
    <property type="match status" value="1"/>
</dbReference>
<feature type="binding site" evidence="9">
    <location>
        <begin position="14"/>
        <end position="15"/>
    </location>
    <ligand>
        <name>ATP</name>
        <dbReference type="ChEBI" id="CHEBI:30616"/>
    </ligand>
</feature>
<organism evidence="11 13">
    <name type="scientific">Ferrovum myxofaciens</name>
    <dbReference type="NCBI Taxonomy" id="416213"/>
    <lineage>
        <taxon>Bacteria</taxon>
        <taxon>Pseudomonadati</taxon>
        <taxon>Pseudomonadota</taxon>
        <taxon>Betaproteobacteria</taxon>
        <taxon>Ferrovales</taxon>
        <taxon>Ferrovaceae</taxon>
        <taxon>Ferrovum</taxon>
    </lineage>
</organism>
<dbReference type="Proteomes" id="UP000075653">
    <property type="component" value="Unassembled WGS sequence"/>
</dbReference>
<evidence type="ECO:0000259" key="10">
    <source>
        <dbReference type="Pfam" id="PF01467"/>
    </source>
</evidence>
<gene>
    <name evidence="9 11" type="primary">coaD</name>
    <name evidence="11" type="ORF">FEMY_00690</name>
    <name evidence="12" type="ORF">JZL65_06540</name>
</gene>
<dbReference type="EMBL" id="CP071137">
    <property type="protein sequence ID" value="QWY78714.1"/>
    <property type="molecule type" value="Genomic_DNA"/>
</dbReference>
<feature type="binding site" evidence="9">
    <location>
        <begin position="128"/>
        <end position="134"/>
    </location>
    <ligand>
        <name>ATP</name>
        <dbReference type="ChEBI" id="CHEBI:30616"/>
    </ligand>
</feature>
<reference evidence="12" key="2">
    <citation type="submission" date="2021-02" db="EMBL/GenBank/DDBJ databases">
        <title>Comparative genomics of Ferrovum myxofaciens strains, predominant extremophile bacteria forming large biofilm stalactites in acid mine ecosystems.</title>
        <authorList>
            <person name="Burkartova K."/>
            <person name="Ridl J."/>
            <person name="Pajer P."/>
            <person name="Falteisek L."/>
        </authorList>
    </citation>
    <scope>NUCLEOTIDE SEQUENCE</scope>
    <source>
        <strain evidence="12">MI1III</strain>
    </source>
</reference>
<feature type="binding site" evidence="9">
    <location>
        <begin position="93"/>
        <end position="95"/>
    </location>
    <ligand>
        <name>ATP</name>
        <dbReference type="ChEBI" id="CHEBI:30616"/>
    </ligand>
</feature>
<feature type="site" description="Transition state stabilizer" evidence="9">
    <location>
        <position position="22"/>
    </location>
</feature>
<comment type="function">
    <text evidence="9">Reversibly transfers an adenylyl group from ATP to 4'-phosphopantetheine, yielding dephospho-CoA (dPCoA) and pyrophosphate.</text>
</comment>
<dbReference type="EMBL" id="LRRD01000001">
    <property type="protein sequence ID" value="KXW59422.1"/>
    <property type="molecule type" value="Genomic_DNA"/>
</dbReference>
<feature type="binding site" evidence="9">
    <location>
        <position position="46"/>
    </location>
    <ligand>
        <name>substrate</name>
    </ligand>
</feature>
<dbReference type="UniPathway" id="UPA00241">
    <property type="reaction ID" value="UER00355"/>
</dbReference>
<dbReference type="AlphaFoldDB" id="A0A859A9F8"/>
<keyword evidence="3 9" id="KW-0548">Nucleotidyltransferase</keyword>
<evidence type="ECO:0000256" key="1">
    <source>
        <dbReference type="ARBA" id="ARBA00022490"/>
    </source>
</evidence>
<dbReference type="PATRIC" id="fig|1789004.3.peg.68"/>
<keyword evidence="2 9" id="KW-0808">Transferase</keyword>
<dbReference type="PRINTS" id="PR01020">
    <property type="entry name" value="LPSBIOSNTHSS"/>
</dbReference>
<evidence type="ECO:0000256" key="7">
    <source>
        <dbReference type="ARBA" id="ARBA00022993"/>
    </source>
</evidence>
<evidence type="ECO:0000256" key="4">
    <source>
        <dbReference type="ARBA" id="ARBA00022741"/>
    </source>
</evidence>
<reference evidence="11 13" key="1">
    <citation type="submission" date="2016-01" db="EMBL/GenBank/DDBJ databases">
        <title>Genome sequence of the acidophilic iron oxidising Ferrovum strain Z-31.</title>
        <authorList>
            <person name="Poehlein A."/>
            <person name="Ullrich S.R."/>
            <person name="Schloemann M."/>
            <person name="Muehling M."/>
            <person name="Daniel R."/>
        </authorList>
    </citation>
    <scope>NUCLEOTIDE SEQUENCE [LARGE SCALE GENOMIC DNA]</scope>
    <source>
        <strain evidence="11 13">Z-31</strain>
    </source>
</reference>
<dbReference type="CDD" id="cd02163">
    <property type="entry name" value="PPAT"/>
    <property type="match status" value="1"/>
</dbReference>
<comment type="subunit">
    <text evidence="9">Homohexamer.</text>
</comment>
<dbReference type="Gene3D" id="3.40.50.620">
    <property type="entry name" value="HUPs"/>
    <property type="match status" value="1"/>
</dbReference>
<dbReference type="GO" id="GO:0015937">
    <property type="term" value="P:coenzyme A biosynthetic process"/>
    <property type="evidence" value="ECO:0007669"/>
    <property type="project" value="UniProtKB-UniRule"/>
</dbReference>
<comment type="catalytic activity">
    <reaction evidence="8 9">
        <text>(R)-4'-phosphopantetheine + ATP + H(+) = 3'-dephospho-CoA + diphosphate</text>
        <dbReference type="Rhea" id="RHEA:19801"/>
        <dbReference type="ChEBI" id="CHEBI:15378"/>
        <dbReference type="ChEBI" id="CHEBI:30616"/>
        <dbReference type="ChEBI" id="CHEBI:33019"/>
        <dbReference type="ChEBI" id="CHEBI:57328"/>
        <dbReference type="ChEBI" id="CHEBI:61723"/>
        <dbReference type="EC" id="2.7.7.3"/>
    </reaction>
</comment>
<dbReference type="HAMAP" id="MF_00151">
    <property type="entry name" value="PPAT_bact"/>
    <property type="match status" value="1"/>
</dbReference>
<feature type="binding site" evidence="9">
    <location>
        <position position="78"/>
    </location>
    <ligand>
        <name>substrate</name>
    </ligand>
</feature>
<evidence type="ECO:0000256" key="9">
    <source>
        <dbReference type="HAMAP-Rule" id="MF_00151"/>
    </source>
</evidence>
<dbReference type="NCBIfam" id="TIGR00125">
    <property type="entry name" value="cyt_tran_rel"/>
    <property type="match status" value="1"/>
</dbReference>
<evidence type="ECO:0000313" key="13">
    <source>
        <dbReference type="Proteomes" id="UP000075653"/>
    </source>
</evidence>
<dbReference type="PANTHER" id="PTHR21342">
    <property type="entry name" value="PHOSPHOPANTETHEINE ADENYLYLTRANSFERASE"/>
    <property type="match status" value="1"/>
</dbReference>
<evidence type="ECO:0000256" key="6">
    <source>
        <dbReference type="ARBA" id="ARBA00022842"/>
    </source>
</evidence>
<comment type="pathway">
    <text evidence="9">Cofactor biosynthesis; coenzyme A biosynthesis; CoA from (R)-pantothenate: step 4/5.</text>
</comment>
<sequence>MGQHTFIRAVYAGTFDPMTLGHEDLVRRACGLFDEVVVAVADSRPKRPLFTLEERVEMAQASLARFERVVVVGFSGLLADFVRSRQARALIRGLRAVSDFDFEFQMAGMNRRLQPEVETLFLTPAEQYLFISSTMIREIAGLGGEVSEFVNPLVHQRLLDKLKAVG</sequence>
<comment type="cofactor">
    <cofactor evidence="9">
        <name>Mg(2+)</name>
        <dbReference type="ChEBI" id="CHEBI:18420"/>
    </cofactor>
</comment>
<feature type="binding site" evidence="9">
    <location>
        <position position="92"/>
    </location>
    <ligand>
        <name>substrate</name>
    </ligand>
</feature>
<dbReference type="GeneID" id="301709418"/>
<accession>A0A149W1R5</accession>